<proteinExistence type="predicted"/>
<evidence type="ECO:0000313" key="1">
    <source>
        <dbReference type="EMBL" id="CAB4894611.1"/>
    </source>
</evidence>
<dbReference type="AlphaFoldDB" id="A0A6J7FH58"/>
<sequence>MATSNKNVLPVDDDTRLRQLALIDRIIALEVENARLRIQAGQPAQHLMQTTTWRVGSAIVSPLAKLRRVFARKQTRSAP</sequence>
<organism evidence="1">
    <name type="scientific">freshwater metagenome</name>
    <dbReference type="NCBI Taxonomy" id="449393"/>
    <lineage>
        <taxon>unclassified sequences</taxon>
        <taxon>metagenomes</taxon>
        <taxon>ecological metagenomes</taxon>
    </lineage>
</organism>
<gene>
    <name evidence="1" type="ORF">UFOPK3516_00615</name>
</gene>
<dbReference type="EMBL" id="CAFBMB010000033">
    <property type="protein sequence ID" value="CAB4894611.1"/>
    <property type="molecule type" value="Genomic_DNA"/>
</dbReference>
<name>A0A6J7FH58_9ZZZZ</name>
<reference evidence="1" key="1">
    <citation type="submission" date="2020-05" db="EMBL/GenBank/DDBJ databases">
        <authorList>
            <person name="Chiriac C."/>
            <person name="Salcher M."/>
            <person name="Ghai R."/>
            <person name="Kavagutti S V."/>
        </authorList>
    </citation>
    <scope>NUCLEOTIDE SEQUENCE</scope>
</reference>
<accession>A0A6J7FH58</accession>
<protein>
    <submittedName>
        <fullName evidence="1">Unannotated protein</fullName>
    </submittedName>
</protein>